<protein>
    <recommendedName>
        <fullName evidence="5">SHSP domain-containing protein</fullName>
    </recommendedName>
</protein>
<organism evidence="6 7">
    <name type="scientific">Xylaria bambusicola</name>
    <dbReference type="NCBI Taxonomy" id="326684"/>
    <lineage>
        <taxon>Eukaryota</taxon>
        <taxon>Fungi</taxon>
        <taxon>Dikarya</taxon>
        <taxon>Ascomycota</taxon>
        <taxon>Pezizomycotina</taxon>
        <taxon>Sordariomycetes</taxon>
        <taxon>Xylariomycetidae</taxon>
        <taxon>Xylariales</taxon>
        <taxon>Xylariaceae</taxon>
        <taxon>Xylaria</taxon>
    </lineage>
</organism>
<feature type="region of interest" description="Disordered" evidence="4">
    <location>
        <begin position="201"/>
        <end position="223"/>
    </location>
</feature>
<accession>A0AAN7Z1P6</accession>
<feature type="compositionally biased region" description="Polar residues" evidence="4">
    <location>
        <begin position="203"/>
        <end position="216"/>
    </location>
</feature>
<evidence type="ECO:0000259" key="5">
    <source>
        <dbReference type="PROSITE" id="PS01031"/>
    </source>
</evidence>
<proteinExistence type="inferred from homology"/>
<evidence type="ECO:0000256" key="2">
    <source>
        <dbReference type="PROSITE-ProRule" id="PRU00285"/>
    </source>
</evidence>
<keyword evidence="7" id="KW-1185">Reference proteome</keyword>
<dbReference type="InterPro" id="IPR031107">
    <property type="entry name" value="Small_HSP"/>
</dbReference>
<feature type="compositionally biased region" description="Acidic residues" evidence="4">
    <location>
        <begin position="87"/>
        <end position="98"/>
    </location>
</feature>
<evidence type="ECO:0000313" key="6">
    <source>
        <dbReference type="EMBL" id="KAK5625867.1"/>
    </source>
</evidence>
<dbReference type="Pfam" id="PF00011">
    <property type="entry name" value="HSP20"/>
    <property type="match status" value="1"/>
</dbReference>
<dbReference type="InterPro" id="IPR008978">
    <property type="entry name" value="HSP20-like_chaperone"/>
</dbReference>
<feature type="region of interest" description="Disordered" evidence="4">
    <location>
        <begin position="1"/>
        <end position="172"/>
    </location>
</feature>
<dbReference type="CDD" id="cd06464">
    <property type="entry name" value="ACD_sHsps-like"/>
    <property type="match status" value="1"/>
</dbReference>
<evidence type="ECO:0000256" key="1">
    <source>
        <dbReference type="ARBA" id="ARBA00023016"/>
    </source>
</evidence>
<feature type="compositionally biased region" description="Pro residues" evidence="4">
    <location>
        <begin position="112"/>
        <end position="131"/>
    </location>
</feature>
<comment type="caution">
    <text evidence="6">The sequence shown here is derived from an EMBL/GenBank/DDBJ whole genome shotgun (WGS) entry which is preliminary data.</text>
</comment>
<dbReference type="AlphaFoldDB" id="A0AAN7Z1P6"/>
<dbReference type="EMBL" id="JAWHQM010000002">
    <property type="protein sequence ID" value="KAK5625867.1"/>
    <property type="molecule type" value="Genomic_DNA"/>
</dbReference>
<evidence type="ECO:0000256" key="3">
    <source>
        <dbReference type="RuleBase" id="RU003616"/>
    </source>
</evidence>
<dbReference type="InterPro" id="IPR002068">
    <property type="entry name" value="A-crystallin/Hsp20_dom"/>
</dbReference>
<evidence type="ECO:0000313" key="7">
    <source>
        <dbReference type="Proteomes" id="UP001305414"/>
    </source>
</evidence>
<keyword evidence="1" id="KW-0346">Stress response</keyword>
<evidence type="ECO:0000256" key="4">
    <source>
        <dbReference type="SAM" id="MobiDB-lite"/>
    </source>
</evidence>
<dbReference type="Gene3D" id="2.60.40.790">
    <property type="match status" value="1"/>
</dbReference>
<feature type="domain" description="SHSP" evidence="5">
    <location>
        <begin position="216"/>
        <end position="329"/>
    </location>
</feature>
<dbReference type="Proteomes" id="UP001305414">
    <property type="component" value="Unassembled WGS sequence"/>
</dbReference>
<reference evidence="6 7" key="1">
    <citation type="submission" date="2023-10" db="EMBL/GenBank/DDBJ databases">
        <title>Draft genome sequence of Xylaria bambusicola isolate GMP-LS, the root and basal stem rot pathogen of sugarcane in Indonesia.</title>
        <authorList>
            <person name="Selvaraj P."/>
            <person name="Muralishankar V."/>
            <person name="Muruganantham S."/>
            <person name="Sp S."/>
            <person name="Haryani S."/>
            <person name="Lau K.J.X."/>
            <person name="Naqvi N.I."/>
        </authorList>
    </citation>
    <scope>NUCLEOTIDE SEQUENCE [LARGE SCALE GENOMIC DNA]</scope>
    <source>
        <strain evidence="6">GMP-LS</strain>
    </source>
</reference>
<feature type="compositionally biased region" description="Low complexity" evidence="4">
    <location>
        <begin position="43"/>
        <end position="55"/>
    </location>
</feature>
<dbReference type="PROSITE" id="PS01031">
    <property type="entry name" value="SHSP"/>
    <property type="match status" value="1"/>
</dbReference>
<feature type="compositionally biased region" description="Low complexity" evidence="4">
    <location>
        <begin position="1"/>
        <end position="13"/>
    </location>
</feature>
<sequence length="329" mass="35900">MSSHNNNNNNNGNTHPAPSWDWDWAQSAEDYQQSGPRTGRANAEFPGGFPFGAFEQWRGPWSQPWLHGYRGGNGFRGPGNPTHSGTGDEEPQVDEAADSDTTKNSPEQGSTHPPPPPPPRPQGASHPPPPPHNHHHHPPPPPFGPPRGRGGRCPRGRRRHHSPPPPPNYNGPFDFGPLMHALSAHPLAHAWRNYAHQFRDGATSHTPQQEGETQGQHDGAFSPPVDIFSNEKAYVLHVALPGVAKEDVGLNISGVAYRPGSEEFLSTLVSGERSVGMFERKIKLPPPGSSDNEDVDGYGITAKMENGILIVTVPKTEKDWTEVHKVEIE</sequence>
<name>A0AAN7Z1P6_9PEZI</name>
<gene>
    <name evidence="6" type="ORF">RRF57_001583</name>
</gene>
<comment type="similarity">
    <text evidence="2 3">Belongs to the small heat shock protein (HSP20) family.</text>
</comment>
<dbReference type="PANTHER" id="PTHR11527">
    <property type="entry name" value="HEAT-SHOCK PROTEIN 20 FAMILY MEMBER"/>
    <property type="match status" value="1"/>
</dbReference>
<feature type="compositionally biased region" description="Basic residues" evidence="4">
    <location>
        <begin position="149"/>
        <end position="162"/>
    </location>
</feature>
<dbReference type="SUPFAM" id="SSF49764">
    <property type="entry name" value="HSP20-like chaperones"/>
    <property type="match status" value="1"/>
</dbReference>